<keyword evidence="9 12" id="KW-0811">Translocation</keyword>
<keyword evidence="4 12" id="KW-0813">Transport</keyword>
<sequence length="56" mass="6126">MSKQKGSGLTSSAGLMRYFEEEGQDTPKFSPKSVIIFGALIGVVILSLNIYYGLWP</sequence>
<evidence type="ECO:0000256" key="2">
    <source>
        <dbReference type="ARBA" id="ARBA00006103"/>
    </source>
</evidence>
<comment type="caution">
    <text evidence="14">The sequence shown here is derived from an EMBL/GenBank/DDBJ whole genome shotgun (WGS) entry which is preliminary data.</text>
</comment>
<dbReference type="InterPro" id="IPR016482">
    <property type="entry name" value="SecG/Sec61-beta/Sbh"/>
</dbReference>
<comment type="subcellular location">
    <subcellularLocation>
        <location evidence="1 12">Cell membrane</location>
        <topology evidence="1 12">Single-pass membrane protein</topology>
    </subcellularLocation>
</comment>
<evidence type="ECO:0000256" key="8">
    <source>
        <dbReference type="ARBA" id="ARBA00022989"/>
    </source>
</evidence>
<keyword evidence="15" id="KW-1185">Reference proteome</keyword>
<name>A0A1Q6DTJ7_METT1</name>
<dbReference type="InterPro" id="IPR023531">
    <property type="entry name" value="Preprot_translocase_SecG"/>
</dbReference>
<evidence type="ECO:0000256" key="5">
    <source>
        <dbReference type="ARBA" id="ARBA00022475"/>
    </source>
</evidence>
<dbReference type="STRING" id="1903181.BTN85_0144"/>
<dbReference type="NCBIfam" id="NF002318">
    <property type="entry name" value="PRK01253.1"/>
    <property type="match status" value="1"/>
</dbReference>
<comment type="similarity">
    <text evidence="2 12">Belongs to the SEC61-beta family.</text>
</comment>
<dbReference type="EMBL" id="MSDW01000001">
    <property type="protein sequence ID" value="OKY77676.1"/>
    <property type="molecule type" value="Genomic_DNA"/>
</dbReference>
<keyword evidence="7 12" id="KW-0653">Protein transport</keyword>
<evidence type="ECO:0000256" key="11">
    <source>
        <dbReference type="ARBA" id="ARBA00031868"/>
    </source>
</evidence>
<reference evidence="14" key="1">
    <citation type="submission" date="2016-12" db="EMBL/GenBank/DDBJ databases">
        <title>Discovery of methanogenic haloarchaea.</title>
        <authorList>
            <person name="Sorokin D.Y."/>
            <person name="Makarova K.S."/>
            <person name="Abbas B."/>
            <person name="Ferrer M."/>
            <person name="Golyshin P.N."/>
        </authorList>
    </citation>
    <scope>NUCLEOTIDE SEQUENCE [LARGE SCALE GENOMIC DNA]</scope>
    <source>
        <strain evidence="14">HMET1</strain>
    </source>
</reference>
<dbReference type="GO" id="GO:0005886">
    <property type="term" value="C:plasma membrane"/>
    <property type="evidence" value="ECO:0007669"/>
    <property type="project" value="UniProtKB-SubCell"/>
</dbReference>
<evidence type="ECO:0000313" key="14">
    <source>
        <dbReference type="EMBL" id="OKY77676.1"/>
    </source>
</evidence>
<comment type="subunit">
    <text evidence="12">Component of the protein translocase complex. Heterotrimer consisting of alpha (SecY), beta (SecG) and gamma (SecE) subunits. Can form oligomers of the heterotrimer.</text>
</comment>
<evidence type="ECO:0000256" key="3">
    <source>
        <dbReference type="ARBA" id="ARBA00014522"/>
    </source>
</evidence>
<keyword evidence="6 12" id="KW-0812">Transmembrane</keyword>
<evidence type="ECO:0000256" key="4">
    <source>
        <dbReference type="ARBA" id="ARBA00022448"/>
    </source>
</evidence>
<feature type="topological domain" description="Cytoplasmic" evidence="12">
    <location>
        <begin position="1"/>
        <end position="30"/>
    </location>
</feature>
<dbReference type="HAMAP" id="MF_00751">
    <property type="entry name" value="SecG"/>
    <property type="match status" value="1"/>
</dbReference>
<keyword evidence="8 12" id="KW-1133">Transmembrane helix</keyword>
<proteinExistence type="inferred from homology"/>
<gene>
    <name evidence="12" type="primary">secG</name>
    <name evidence="14" type="ORF">BTN85_0144</name>
</gene>
<evidence type="ECO:0000256" key="10">
    <source>
        <dbReference type="ARBA" id="ARBA00023136"/>
    </source>
</evidence>
<keyword evidence="10 12" id="KW-0472">Membrane</keyword>
<dbReference type="Proteomes" id="UP000185744">
    <property type="component" value="Unassembled WGS sequence"/>
</dbReference>
<dbReference type="InParanoid" id="A0A1Q6DTJ7"/>
<evidence type="ECO:0000256" key="6">
    <source>
        <dbReference type="ARBA" id="ARBA00022692"/>
    </source>
</evidence>
<dbReference type="Pfam" id="PF03911">
    <property type="entry name" value="Sec61_beta"/>
    <property type="match status" value="1"/>
</dbReference>
<organism evidence="14 15">
    <name type="scientific">Methanohalarchaeum thermophilum</name>
    <dbReference type="NCBI Taxonomy" id="1903181"/>
    <lineage>
        <taxon>Archaea</taxon>
        <taxon>Methanobacteriati</taxon>
        <taxon>Methanobacteriota</taxon>
        <taxon>Methanonatronarchaeia</taxon>
        <taxon>Methanonatronarchaeales</taxon>
        <taxon>Methanonatronarchaeaceae</taxon>
        <taxon>Candidatus Methanohalarchaeum</taxon>
    </lineage>
</organism>
<protein>
    <recommendedName>
        <fullName evidence="3 12">Preprotein translocase subunit SecG</fullName>
    </recommendedName>
    <alternativeName>
        <fullName evidence="11 12">Protein transport protein Sec61 subunit beta homolog</fullName>
    </alternativeName>
</protein>
<comment type="function">
    <text evidence="12">Involved in protein export. The function of the beta subunit is unknown, but it may be involved in stabilization of the trimeric complex.</text>
</comment>
<evidence type="ECO:0000256" key="9">
    <source>
        <dbReference type="ARBA" id="ARBA00023010"/>
    </source>
</evidence>
<evidence type="ECO:0000256" key="1">
    <source>
        <dbReference type="ARBA" id="ARBA00004162"/>
    </source>
</evidence>
<evidence type="ECO:0000256" key="7">
    <source>
        <dbReference type="ARBA" id="ARBA00022927"/>
    </source>
</evidence>
<dbReference type="GO" id="GO:0015031">
    <property type="term" value="P:protein transport"/>
    <property type="evidence" value="ECO:0007669"/>
    <property type="project" value="UniProtKB-UniRule"/>
</dbReference>
<evidence type="ECO:0000256" key="13">
    <source>
        <dbReference type="SAM" id="Phobius"/>
    </source>
</evidence>
<keyword evidence="5 12" id="KW-1003">Cell membrane</keyword>
<feature type="transmembrane region" description="Helical" evidence="13">
    <location>
        <begin position="34"/>
        <end position="54"/>
    </location>
</feature>
<accession>A0A1Q6DTJ7</accession>
<evidence type="ECO:0000256" key="12">
    <source>
        <dbReference type="HAMAP-Rule" id="MF_00751"/>
    </source>
</evidence>
<dbReference type="AlphaFoldDB" id="A0A1Q6DTJ7"/>
<evidence type="ECO:0000313" key="15">
    <source>
        <dbReference type="Proteomes" id="UP000185744"/>
    </source>
</evidence>